<accession>A0AA88W1Y3</accession>
<dbReference type="InterPro" id="IPR036875">
    <property type="entry name" value="Znf_CCHC_sf"/>
</dbReference>
<feature type="region of interest" description="Disordered" evidence="2">
    <location>
        <begin position="53"/>
        <end position="80"/>
    </location>
</feature>
<proteinExistence type="predicted"/>
<dbReference type="GO" id="GO:0008270">
    <property type="term" value="F:zinc ion binding"/>
    <property type="evidence" value="ECO:0007669"/>
    <property type="project" value="UniProtKB-KW"/>
</dbReference>
<keyword evidence="1" id="KW-0479">Metal-binding</keyword>
<dbReference type="AlphaFoldDB" id="A0AA88W1Y3"/>
<evidence type="ECO:0000313" key="5">
    <source>
        <dbReference type="Proteomes" id="UP001188597"/>
    </source>
</evidence>
<evidence type="ECO:0000256" key="1">
    <source>
        <dbReference type="PROSITE-ProRule" id="PRU00047"/>
    </source>
</evidence>
<dbReference type="Proteomes" id="UP001188597">
    <property type="component" value="Unassembled WGS sequence"/>
</dbReference>
<keyword evidence="1" id="KW-0863">Zinc-finger</keyword>
<evidence type="ECO:0000313" key="4">
    <source>
        <dbReference type="EMBL" id="KAK3018367.1"/>
    </source>
</evidence>
<feature type="domain" description="CCHC-type" evidence="3">
    <location>
        <begin position="30"/>
        <end position="44"/>
    </location>
</feature>
<comment type="caution">
    <text evidence="4">The sequence shown here is derived from an EMBL/GenBank/DDBJ whole genome shotgun (WGS) entry which is preliminary data.</text>
</comment>
<dbReference type="GO" id="GO:0003676">
    <property type="term" value="F:nucleic acid binding"/>
    <property type="evidence" value="ECO:0007669"/>
    <property type="project" value="InterPro"/>
</dbReference>
<organism evidence="4 5">
    <name type="scientific">Escallonia herrerae</name>
    <dbReference type="NCBI Taxonomy" id="1293975"/>
    <lineage>
        <taxon>Eukaryota</taxon>
        <taxon>Viridiplantae</taxon>
        <taxon>Streptophyta</taxon>
        <taxon>Embryophyta</taxon>
        <taxon>Tracheophyta</taxon>
        <taxon>Spermatophyta</taxon>
        <taxon>Magnoliopsida</taxon>
        <taxon>eudicotyledons</taxon>
        <taxon>Gunneridae</taxon>
        <taxon>Pentapetalae</taxon>
        <taxon>asterids</taxon>
        <taxon>campanulids</taxon>
        <taxon>Escalloniales</taxon>
        <taxon>Escalloniaceae</taxon>
        <taxon>Escallonia</taxon>
    </lineage>
</organism>
<evidence type="ECO:0000256" key="2">
    <source>
        <dbReference type="SAM" id="MobiDB-lite"/>
    </source>
</evidence>
<evidence type="ECO:0000259" key="3">
    <source>
        <dbReference type="PROSITE" id="PS50158"/>
    </source>
</evidence>
<protein>
    <recommendedName>
        <fullName evidence="3">CCHC-type domain-containing protein</fullName>
    </recommendedName>
</protein>
<keyword evidence="1" id="KW-0862">Zinc</keyword>
<dbReference type="PROSITE" id="PS50158">
    <property type="entry name" value="ZF_CCHC"/>
    <property type="match status" value="1"/>
</dbReference>
<keyword evidence="5" id="KW-1185">Reference proteome</keyword>
<dbReference type="SMART" id="SM00343">
    <property type="entry name" value="ZnF_C2HC"/>
    <property type="match status" value="1"/>
</dbReference>
<sequence>MIAKNFKKFMRLRRNGGIRQQNASNEEKLCYKCHKPGHMKMDCPIYKREKKERRETISSMAREKRARASSSRSRAAPEPIAVEFDQNRYQNCEAADRFSAQLSSPLTPGLRLDTPFLFNIGVLRYLQDCHLDRLTDRNTILYYPDAIRLF</sequence>
<dbReference type="Gene3D" id="4.10.60.10">
    <property type="entry name" value="Zinc finger, CCHC-type"/>
    <property type="match status" value="1"/>
</dbReference>
<dbReference type="Pfam" id="PF00098">
    <property type="entry name" value="zf-CCHC"/>
    <property type="match status" value="1"/>
</dbReference>
<reference evidence="4" key="1">
    <citation type="submission" date="2022-12" db="EMBL/GenBank/DDBJ databases">
        <title>Draft genome assemblies for two species of Escallonia (Escalloniales).</title>
        <authorList>
            <person name="Chanderbali A."/>
            <person name="Dervinis C."/>
            <person name="Anghel I."/>
            <person name="Soltis D."/>
            <person name="Soltis P."/>
            <person name="Zapata F."/>
        </authorList>
    </citation>
    <scope>NUCLEOTIDE SEQUENCE</scope>
    <source>
        <strain evidence="4">UCBG64.0493</strain>
        <tissue evidence="4">Leaf</tissue>
    </source>
</reference>
<gene>
    <name evidence="4" type="ORF">RJ639_005170</name>
</gene>
<dbReference type="InterPro" id="IPR001878">
    <property type="entry name" value="Znf_CCHC"/>
</dbReference>
<dbReference type="SUPFAM" id="SSF57756">
    <property type="entry name" value="Retrovirus zinc finger-like domains"/>
    <property type="match status" value="1"/>
</dbReference>
<name>A0AA88W1Y3_9ASTE</name>
<dbReference type="EMBL" id="JAVXUP010000941">
    <property type="protein sequence ID" value="KAK3018367.1"/>
    <property type="molecule type" value="Genomic_DNA"/>
</dbReference>